<proteinExistence type="predicted"/>
<accession>A0A8H8P258</accession>
<sequence>MRGYAEVRFVNQVLAKDKNANPDPACLLVDLGNGADLKVERNEQVLKERTGTPKFIARSISCGSLLPRGDDDEQMPPLVESILNQSKFMHTTEYQVLNNITWVLNLTSNLRIDFSTTQNQRFGLLLGHLLGLSKKGTHWSPHPPRIPPLLSHHAKTLSDPQ</sequence>
<dbReference type="Proteomes" id="UP000650533">
    <property type="component" value="Chromosome 11"/>
</dbReference>
<reference evidence="2" key="1">
    <citation type="submission" date="2020-05" db="EMBL/GenBank/DDBJ databases">
        <title>Evolutionary and genomic comparisons of hybrid uninucleate and nonhybrid Rhizoctonia fungi.</title>
        <authorList>
            <person name="Li C."/>
            <person name="Chen X."/>
        </authorList>
    </citation>
    <scope>NUCLEOTIDE SEQUENCE</scope>
    <source>
        <strain evidence="2">AG-1 IA</strain>
    </source>
</reference>
<evidence type="ECO:0000313" key="3">
    <source>
        <dbReference type="Proteomes" id="UP000650533"/>
    </source>
</evidence>
<dbReference type="KEGG" id="rsx:RhiXN_10670"/>
<keyword evidence="2" id="KW-0418">Kinase</keyword>
<evidence type="ECO:0000256" key="1">
    <source>
        <dbReference type="SAM" id="MobiDB-lite"/>
    </source>
</evidence>
<gene>
    <name evidence="2" type="ORF">RhiXN_10670</name>
</gene>
<organism evidence="2 3">
    <name type="scientific">Rhizoctonia solani</name>
    <dbReference type="NCBI Taxonomy" id="456999"/>
    <lineage>
        <taxon>Eukaryota</taxon>
        <taxon>Fungi</taxon>
        <taxon>Dikarya</taxon>
        <taxon>Basidiomycota</taxon>
        <taxon>Agaricomycotina</taxon>
        <taxon>Agaricomycetes</taxon>
        <taxon>Cantharellales</taxon>
        <taxon>Ceratobasidiaceae</taxon>
        <taxon>Rhizoctonia</taxon>
    </lineage>
</organism>
<dbReference type="RefSeq" id="XP_043184583.1">
    <property type="nucleotide sequence ID" value="XM_043330486.1"/>
</dbReference>
<feature type="region of interest" description="Disordered" evidence="1">
    <location>
        <begin position="137"/>
        <end position="161"/>
    </location>
</feature>
<name>A0A8H8P258_9AGAM</name>
<evidence type="ECO:0000313" key="2">
    <source>
        <dbReference type="EMBL" id="QRW24346.1"/>
    </source>
</evidence>
<dbReference type="GO" id="GO:0016301">
    <property type="term" value="F:kinase activity"/>
    <property type="evidence" value="ECO:0007669"/>
    <property type="project" value="UniProtKB-KW"/>
</dbReference>
<dbReference type="EMBL" id="CP059668">
    <property type="protein sequence ID" value="QRW24346.1"/>
    <property type="molecule type" value="Genomic_DNA"/>
</dbReference>
<protein>
    <submittedName>
        <fullName evidence="2">Kinase domain protein</fullName>
    </submittedName>
</protein>
<dbReference type="AlphaFoldDB" id="A0A8H8P258"/>
<dbReference type="GeneID" id="67032949"/>
<keyword evidence="2" id="KW-0808">Transferase</keyword>